<gene>
    <name evidence="15" type="ordered locus">Hoch_3292</name>
</gene>
<dbReference type="AlphaFoldDB" id="D0LTV0"/>
<evidence type="ECO:0000256" key="11">
    <source>
        <dbReference type="ARBA" id="ARBA00031693"/>
    </source>
</evidence>
<keyword evidence="7" id="KW-0479">Metal-binding</keyword>
<evidence type="ECO:0000256" key="1">
    <source>
        <dbReference type="ARBA" id="ARBA00001946"/>
    </source>
</evidence>
<dbReference type="HOGENOM" id="CLU_036368_4_2_7"/>
<dbReference type="SFLD" id="SFLDG01136">
    <property type="entry name" value="C1.6:_Phosphoserine_Phosphatas"/>
    <property type="match status" value="1"/>
</dbReference>
<evidence type="ECO:0000256" key="8">
    <source>
        <dbReference type="ARBA" id="ARBA00022801"/>
    </source>
</evidence>
<evidence type="ECO:0000256" key="10">
    <source>
        <dbReference type="ARBA" id="ARBA00023299"/>
    </source>
</evidence>
<proteinExistence type="inferred from homology"/>
<dbReference type="SFLD" id="SFLDF00029">
    <property type="entry name" value="phosphoserine_phosphatase"/>
    <property type="match status" value="1"/>
</dbReference>
<comment type="pathway">
    <text evidence="2">Amino-acid biosynthesis; L-serine biosynthesis; L-serine from 3-phospho-D-glycerate: step 3/3.</text>
</comment>
<feature type="active site" description="Proton donor" evidence="14">
    <location>
        <position position="90"/>
    </location>
</feature>
<dbReference type="eggNOG" id="COG0560">
    <property type="taxonomic scope" value="Bacteria"/>
</dbReference>
<dbReference type="EMBL" id="CP001804">
    <property type="protein sequence ID" value="ACY15794.1"/>
    <property type="molecule type" value="Genomic_DNA"/>
</dbReference>
<evidence type="ECO:0000256" key="12">
    <source>
        <dbReference type="ARBA" id="ARBA00048138"/>
    </source>
</evidence>
<evidence type="ECO:0000256" key="14">
    <source>
        <dbReference type="PIRSR" id="PIRSR604469-1"/>
    </source>
</evidence>
<sequence length="297" mass="31294">MLIARLIADSATLKPRLDAAVRALACEGMDIELPPALGRGAEVGELIELALPDGPPERLRSVLDAHCQPCDALFTTRALGTPALFVSDMDSTIIAQECIDELADYAGQRERCAVITERAMRGEIDFEAALRERVALLAGIEEAAVDACIRERIRPSPGARQLVATLKAKGCRAVLVTGGFHHFADAVAEQLGFDRVVGNRLAASAGKLNGELAGAVVDAEAKARVLREEQARLGEGALSLVTGDGANDIPMLRAADIGLAWRAKSAAREAADGWIERGDLTAALTLLGIAESEWAAG</sequence>
<accession>D0LTV0</accession>
<dbReference type="SFLD" id="SFLDG01137">
    <property type="entry name" value="C1.6.1:_Phosphoserine_Phosphat"/>
    <property type="match status" value="1"/>
</dbReference>
<evidence type="ECO:0000313" key="16">
    <source>
        <dbReference type="Proteomes" id="UP000001880"/>
    </source>
</evidence>
<dbReference type="UniPathway" id="UPA00135">
    <property type="reaction ID" value="UER00198"/>
</dbReference>
<dbReference type="RefSeq" id="WP_012828394.1">
    <property type="nucleotide sequence ID" value="NC_013440.1"/>
</dbReference>
<dbReference type="NCBIfam" id="TIGR00338">
    <property type="entry name" value="serB"/>
    <property type="match status" value="1"/>
</dbReference>
<keyword evidence="16" id="KW-1185">Reference proteome</keyword>
<dbReference type="Proteomes" id="UP000001880">
    <property type="component" value="Chromosome"/>
</dbReference>
<comment type="catalytic activity">
    <reaction evidence="12">
        <text>O-phospho-L-serine + H2O = L-serine + phosphate</text>
        <dbReference type="Rhea" id="RHEA:21208"/>
        <dbReference type="ChEBI" id="CHEBI:15377"/>
        <dbReference type="ChEBI" id="CHEBI:33384"/>
        <dbReference type="ChEBI" id="CHEBI:43474"/>
        <dbReference type="ChEBI" id="CHEBI:57524"/>
        <dbReference type="EC" id="3.1.3.3"/>
    </reaction>
</comment>
<comment type="catalytic activity">
    <reaction evidence="13">
        <text>O-phospho-D-serine + H2O = D-serine + phosphate</text>
        <dbReference type="Rhea" id="RHEA:24873"/>
        <dbReference type="ChEBI" id="CHEBI:15377"/>
        <dbReference type="ChEBI" id="CHEBI:35247"/>
        <dbReference type="ChEBI" id="CHEBI:43474"/>
        <dbReference type="ChEBI" id="CHEBI:58680"/>
        <dbReference type="EC" id="3.1.3.3"/>
    </reaction>
</comment>
<evidence type="ECO:0000256" key="2">
    <source>
        <dbReference type="ARBA" id="ARBA00005135"/>
    </source>
</evidence>
<dbReference type="SFLD" id="SFLDS00003">
    <property type="entry name" value="Haloacid_Dehalogenase"/>
    <property type="match status" value="1"/>
</dbReference>
<evidence type="ECO:0000313" key="15">
    <source>
        <dbReference type="EMBL" id="ACY15794.1"/>
    </source>
</evidence>
<dbReference type="PANTHER" id="PTHR43344">
    <property type="entry name" value="PHOSPHOSERINE PHOSPHATASE"/>
    <property type="match status" value="1"/>
</dbReference>
<dbReference type="OrthoDB" id="9792539at2"/>
<evidence type="ECO:0000256" key="4">
    <source>
        <dbReference type="ARBA" id="ARBA00012640"/>
    </source>
</evidence>
<comment type="cofactor">
    <cofactor evidence="1">
        <name>Mg(2+)</name>
        <dbReference type="ChEBI" id="CHEBI:18420"/>
    </cofactor>
</comment>
<dbReference type="KEGG" id="hoh:Hoch_3292"/>
<comment type="similarity">
    <text evidence="3">Belongs to the HAD-like hydrolase superfamily. SerB family.</text>
</comment>
<evidence type="ECO:0000256" key="9">
    <source>
        <dbReference type="ARBA" id="ARBA00022842"/>
    </source>
</evidence>
<keyword evidence="6" id="KW-0028">Amino-acid biosynthesis</keyword>
<dbReference type="GO" id="GO:0000287">
    <property type="term" value="F:magnesium ion binding"/>
    <property type="evidence" value="ECO:0007669"/>
    <property type="project" value="TreeGrafter"/>
</dbReference>
<dbReference type="GO" id="GO:0036424">
    <property type="term" value="F:L-phosphoserine phosphatase activity"/>
    <property type="evidence" value="ECO:0007669"/>
    <property type="project" value="InterPro"/>
</dbReference>
<dbReference type="InterPro" id="IPR004469">
    <property type="entry name" value="PSP"/>
</dbReference>
<evidence type="ECO:0000256" key="3">
    <source>
        <dbReference type="ARBA" id="ARBA00009184"/>
    </source>
</evidence>
<evidence type="ECO:0000256" key="13">
    <source>
        <dbReference type="ARBA" id="ARBA00048523"/>
    </source>
</evidence>
<evidence type="ECO:0000256" key="5">
    <source>
        <dbReference type="ARBA" id="ARBA00015196"/>
    </source>
</evidence>
<feature type="active site" description="Nucleophile" evidence="14">
    <location>
        <position position="88"/>
    </location>
</feature>
<organism evidence="15 16">
    <name type="scientific">Haliangium ochraceum (strain DSM 14365 / JCM 11303 / SMP-2)</name>
    <dbReference type="NCBI Taxonomy" id="502025"/>
    <lineage>
        <taxon>Bacteria</taxon>
        <taxon>Pseudomonadati</taxon>
        <taxon>Myxococcota</taxon>
        <taxon>Polyangia</taxon>
        <taxon>Haliangiales</taxon>
        <taxon>Kofleriaceae</taxon>
        <taxon>Haliangium</taxon>
    </lineage>
</organism>
<protein>
    <recommendedName>
        <fullName evidence="5">Phosphoserine phosphatase</fullName>
        <ecNumber evidence="4">3.1.3.3</ecNumber>
    </recommendedName>
    <alternativeName>
        <fullName evidence="11">O-phosphoserine phosphohydrolase</fullName>
    </alternativeName>
</protein>
<name>D0LTV0_HALO1</name>
<dbReference type="InterPro" id="IPR023214">
    <property type="entry name" value="HAD_sf"/>
</dbReference>
<dbReference type="InterPro" id="IPR050582">
    <property type="entry name" value="HAD-like_SerB"/>
</dbReference>
<evidence type="ECO:0000256" key="6">
    <source>
        <dbReference type="ARBA" id="ARBA00022605"/>
    </source>
</evidence>
<dbReference type="PRINTS" id="PR00119">
    <property type="entry name" value="CATATPASE"/>
</dbReference>
<dbReference type="InterPro" id="IPR036412">
    <property type="entry name" value="HAD-like_sf"/>
</dbReference>
<dbReference type="STRING" id="502025.Hoch_3292"/>
<keyword evidence="8 15" id="KW-0378">Hydrolase</keyword>
<dbReference type="PANTHER" id="PTHR43344:SF2">
    <property type="entry name" value="PHOSPHOSERINE PHOSPHATASE"/>
    <property type="match status" value="1"/>
</dbReference>
<dbReference type="GO" id="GO:0006564">
    <property type="term" value="P:L-serine biosynthetic process"/>
    <property type="evidence" value="ECO:0007669"/>
    <property type="project" value="UniProtKB-KW"/>
</dbReference>
<keyword evidence="9" id="KW-0460">Magnesium</keyword>
<dbReference type="GO" id="GO:0005737">
    <property type="term" value="C:cytoplasm"/>
    <property type="evidence" value="ECO:0007669"/>
    <property type="project" value="TreeGrafter"/>
</dbReference>
<reference evidence="15 16" key="1">
    <citation type="journal article" date="2010" name="Stand. Genomic Sci.">
        <title>Complete genome sequence of Haliangium ochraceum type strain (SMP-2).</title>
        <authorList>
            <consortium name="US DOE Joint Genome Institute (JGI-PGF)"/>
            <person name="Ivanova N."/>
            <person name="Daum C."/>
            <person name="Lang E."/>
            <person name="Abt B."/>
            <person name="Kopitz M."/>
            <person name="Saunders E."/>
            <person name="Lapidus A."/>
            <person name="Lucas S."/>
            <person name="Glavina Del Rio T."/>
            <person name="Nolan M."/>
            <person name="Tice H."/>
            <person name="Copeland A."/>
            <person name="Cheng J.F."/>
            <person name="Chen F."/>
            <person name="Bruce D."/>
            <person name="Goodwin L."/>
            <person name="Pitluck S."/>
            <person name="Mavromatis K."/>
            <person name="Pati A."/>
            <person name="Mikhailova N."/>
            <person name="Chen A."/>
            <person name="Palaniappan K."/>
            <person name="Land M."/>
            <person name="Hauser L."/>
            <person name="Chang Y.J."/>
            <person name="Jeffries C.D."/>
            <person name="Detter J.C."/>
            <person name="Brettin T."/>
            <person name="Rohde M."/>
            <person name="Goker M."/>
            <person name="Bristow J."/>
            <person name="Markowitz V."/>
            <person name="Eisen J.A."/>
            <person name="Hugenholtz P."/>
            <person name="Kyrpides N.C."/>
            <person name="Klenk H.P."/>
        </authorList>
    </citation>
    <scope>NUCLEOTIDE SEQUENCE [LARGE SCALE GENOMIC DNA]</scope>
    <source>
        <strain evidence="16">DSM 14365 / CIP 107738 / JCM 11303 / AJ 13395 / SMP-2</strain>
    </source>
</reference>
<dbReference type="Gene3D" id="3.40.50.1000">
    <property type="entry name" value="HAD superfamily/HAD-like"/>
    <property type="match status" value="1"/>
</dbReference>
<dbReference type="SUPFAM" id="SSF56784">
    <property type="entry name" value="HAD-like"/>
    <property type="match status" value="1"/>
</dbReference>
<evidence type="ECO:0000256" key="7">
    <source>
        <dbReference type="ARBA" id="ARBA00022723"/>
    </source>
</evidence>
<dbReference type="Pfam" id="PF12710">
    <property type="entry name" value="HAD"/>
    <property type="match status" value="1"/>
</dbReference>
<keyword evidence="10" id="KW-0718">Serine biosynthesis</keyword>
<dbReference type="EC" id="3.1.3.3" evidence="4"/>
<dbReference type="NCBIfam" id="TIGR01488">
    <property type="entry name" value="HAD-SF-IB"/>
    <property type="match status" value="1"/>
</dbReference>